<accession>A0A179D1P9</accession>
<protein>
    <submittedName>
        <fullName evidence="1">Uncharacterized protein</fullName>
    </submittedName>
</protein>
<dbReference type="PATRIC" id="fig|1261658.3.peg.591"/>
<dbReference type="EMBL" id="JACI01000001">
    <property type="protein sequence ID" value="OAQ15820.1"/>
    <property type="molecule type" value="Genomic_DNA"/>
</dbReference>
<dbReference type="Proteomes" id="UP000078358">
    <property type="component" value="Unassembled WGS sequence"/>
</dbReference>
<evidence type="ECO:0000313" key="2">
    <source>
        <dbReference type="Proteomes" id="UP000078358"/>
    </source>
</evidence>
<reference evidence="1 2" key="1">
    <citation type="submission" date="2014-01" db="EMBL/GenBank/DDBJ databases">
        <authorList>
            <person name="Zuccon D."/>
        </authorList>
    </citation>
    <scope>NUCLEOTIDE SEQUENCE [LARGE SCALE GENOMIC DNA]</scope>
    <source>
        <strain evidence="1 2">Y31</strain>
    </source>
</reference>
<name>A0A179D1P9_BIBTR</name>
<organism evidence="1 2">
    <name type="scientific">Bibersteinia trehalosi Y31</name>
    <dbReference type="NCBI Taxonomy" id="1261658"/>
    <lineage>
        <taxon>Bacteria</taxon>
        <taxon>Pseudomonadati</taxon>
        <taxon>Pseudomonadota</taxon>
        <taxon>Gammaproteobacteria</taxon>
        <taxon>Pasteurellales</taxon>
        <taxon>Pasteurellaceae</taxon>
        <taxon>Bibersteinia</taxon>
    </lineage>
</organism>
<gene>
    <name evidence="1" type="ORF">F480_02935</name>
</gene>
<evidence type="ECO:0000313" key="1">
    <source>
        <dbReference type="EMBL" id="OAQ15820.1"/>
    </source>
</evidence>
<dbReference type="AlphaFoldDB" id="A0A179D1P9"/>
<proteinExistence type="predicted"/>
<sequence length="44" mass="5231">MVYHTFFYIQQNWQIIAEIAKQAVKIRKNFAKSRKETSPTPNFG</sequence>
<comment type="caution">
    <text evidence="1">The sequence shown here is derived from an EMBL/GenBank/DDBJ whole genome shotgun (WGS) entry which is preliminary data.</text>
</comment>